<dbReference type="InterPro" id="IPR013651">
    <property type="entry name" value="ATP-grasp_RimK-type"/>
</dbReference>
<reference evidence="16 17" key="1">
    <citation type="submission" date="2024-03" db="EMBL/GenBank/DDBJ databases">
        <title>The Acrasis kona genome and developmental transcriptomes reveal deep origins of eukaryotic multicellular pathways.</title>
        <authorList>
            <person name="Sheikh S."/>
            <person name="Fu C.-J."/>
            <person name="Brown M.W."/>
            <person name="Baldauf S.L."/>
        </authorList>
    </citation>
    <scope>NUCLEOTIDE SEQUENCE [LARGE SCALE GENOMIC DNA]</scope>
    <source>
        <strain evidence="16 17">ATCC MYA-3509</strain>
    </source>
</reference>
<evidence type="ECO:0000256" key="12">
    <source>
        <dbReference type="ARBA" id="ARBA00049321"/>
    </source>
</evidence>
<comment type="similarity">
    <text evidence="3">Belongs to the RimK family.</text>
</comment>
<dbReference type="Pfam" id="PF08443">
    <property type="entry name" value="RimK"/>
    <property type="match status" value="1"/>
</dbReference>
<dbReference type="GO" id="GO:0043774">
    <property type="term" value="F:coenzyme F420-2 alpha-glutamyl ligase activity"/>
    <property type="evidence" value="ECO:0007669"/>
    <property type="project" value="TreeGrafter"/>
</dbReference>
<dbReference type="GO" id="GO:0046872">
    <property type="term" value="F:metal ion binding"/>
    <property type="evidence" value="ECO:0007669"/>
    <property type="project" value="UniProtKB-KW"/>
</dbReference>
<keyword evidence="17" id="KW-1185">Reference proteome</keyword>
<evidence type="ECO:0000313" key="17">
    <source>
        <dbReference type="Proteomes" id="UP001431209"/>
    </source>
</evidence>
<dbReference type="GO" id="GO:0006412">
    <property type="term" value="P:translation"/>
    <property type="evidence" value="ECO:0007669"/>
    <property type="project" value="UniProtKB-KW"/>
</dbReference>
<organism evidence="16 17">
    <name type="scientific">Acrasis kona</name>
    <dbReference type="NCBI Taxonomy" id="1008807"/>
    <lineage>
        <taxon>Eukaryota</taxon>
        <taxon>Discoba</taxon>
        <taxon>Heterolobosea</taxon>
        <taxon>Tetramitia</taxon>
        <taxon>Eutetramitia</taxon>
        <taxon>Acrasidae</taxon>
        <taxon>Acrasis</taxon>
    </lineage>
</organism>
<dbReference type="InterPro" id="IPR004666">
    <property type="entry name" value="Rp_bS6_RimK/Lys_biosynth_LsyX"/>
</dbReference>
<keyword evidence="5" id="KW-0436">Ligase</keyword>
<evidence type="ECO:0000256" key="14">
    <source>
        <dbReference type="SAM" id="MobiDB-lite"/>
    </source>
</evidence>
<keyword evidence="11" id="KW-0464">Manganese</keyword>
<evidence type="ECO:0000256" key="2">
    <source>
        <dbReference type="ARBA" id="ARBA00001946"/>
    </source>
</evidence>
<sequence>MEQSTQPDATNTKVSLEQKIQDLNIEQQNTKEEEVKLAADYTSGSEDEGEDNKRYIEISVPKSEIIYKLKPQVIGDSGIKFYNAQDLAYYDRLLKEPLFTLWVLTANVKKLNYVNKRIWEAGWRNNIQVRLLETAKFDLIVSQEGVADLLYDGKPIKAPDAVLPRLGANIDYFGMAVVRQLEKLNILVLNSIESIDISKDKLYTLQELGAHSLPFPKTMIARFPIDLDSIEREFSYPIILKKSSGSQGKGVMLVQNRESLNDISEMIDTTKPLIFQEYISVSRGRDLRVFVIGGKVIGGMMRVAKKGFKANFSQGGYVKPVKLSAAVEWLAIESSKLCKLDIAGVDILIDQDTYKICEINSSPGFQGFELATSIDVPEKMFDFIKLRLGLWRKTQQPSTPRHMVTIPIQAEHLLVNIPKGSNDVEQSPRTPNEHVEKK</sequence>
<accession>A0AAW2Z858</accession>
<keyword evidence="10" id="KW-0648">Protein biosynthesis</keyword>
<evidence type="ECO:0000256" key="6">
    <source>
        <dbReference type="ARBA" id="ARBA00022723"/>
    </source>
</evidence>
<dbReference type="PANTHER" id="PTHR21621">
    <property type="entry name" value="RIBOSOMAL PROTEIN S6 MODIFICATION PROTEIN"/>
    <property type="match status" value="1"/>
</dbReference>
<dbReference type="InterPro" id="IPR041107">
    <property type="entry name" value="Rimk_N"/>
</dbReference>
<evidence type="ECO:0000313" key="16">
    <source>
        <dbReference type="EMBL" id="KAL0485981.1"/>
    </source>
</evidence>
<evidence type="ECO:0000256" key="8">
    <source>
        <dbReference type="ARBA" id="ARBA00022840"/>
    </source>
</evidence>
<evidence type="ECO:0000259" key="15">
    <source>
        <dbReference type="PROSITE" id="PS50975"/>
    </source>
</evidence>
<name>A0AAW2Z858_9EUKA</name>
<evidence type="ECO:0000256" key="11">
    <source>
        <dbReference type="ARBA" id="ARBA00023211"/>
    </source>
</evidence>
<feature type="region of interest" description="Disordered" evidence="14">
    <location>
        <begin position="419"/>
        <end position="438"/>
    </location>
</feature>
<dbReference type="InterPro" id="IPR011761">
    <property type="entry name" value="ATP-grasp"/>
</dbReference>
<keyword evidence="6" id="KW-0479">Metal-binding</keyword>
<evidence type="ECO:0000256" key="10">
    <source>
        <dbReference type="ARBA" id="ARBA00022917"/>
    </source>
</evidence>
<dbReference type="AlphaFoldDB" id="A0AAW2Z858"/>
<dbReference type="InterPro" id="IPR013815">
    <property type="entry name" value="ATP_grasp_subdomain_1"/>
</dbReference>
<protein>
    <recommendedName>
        <fullName evidence="4">N-acetylaspartylglutamate synthase</fullName>
        <ecNumber evidence="4">6.3.2.41</ecNumber>
    </recommendedName>
</protein>
<comment type="cofactor">
    <cofactor evidence="1">
        <name>Mn(2+)</name>
        <dbReference type="ChEBI" id="CHEBI:29035"/>
    </cofactor>
</comment>
<keyword evidence="9" id="KW-0460">Magnesium</keyword>
<dbReference type="PANTHER" id="PTHR21621:SF2">
    <property type="entry name" value="COENZYME GAMMA-F420-2:ALPHA-L-GLUTAMATE LIGASE"/>
    <property type="match status" value="1"/>
</dbReference>
<keyword evidence="7 13" id="KW-0547">Nucleotide-binding</keyword>
<evidence type="ECO:0000256" key="3">
    <source>
        <dbReference type="ARBA" id="ARBA00007854"/>
    </source>
</evidence>
<dbReference type="EC" id="6.3.2.41" evidence="4"/>
<dbReference type="GO" id="GO:0005524">
    <property type="term" value="F:ATP binding"/>
    <property type="evidence" value="ECO:0007669"/>
    <property type="project" value="UniProtKB-UniRule"/>
</dbReference>
<dbReference type="EMBL" id="JAOPGA020001197">
    <property type="protein sequence ID" value="KAL0485981.1"/>
    <property type="molecule type" value="Genomic_DNA"/>
</dbReference>
<dbReference type="Pfam" id="PF18030">
    <property type="entry name" value="Rimk_N"/>
    <property type="match status" value="1"/>
</dbReference>
<evidence type="ECO:0000256" key="9">
    <source>
        <dbReference type="ARBA" id="ARBA00022842"/>
    </source>
</evidence>
<dbReference type="SUPFAM" id="SSF56059">
    <property type="entry name" value="Glutathione synthetase ATP-binding domain-like"/>
    <property type="match status" value="1"/>
</dbReference>
<dbReference type="Gene3D" id="3.30.470.20">
    <property type="entry name" value="ATP-grasp fold, B domain"/>
    <property type="match status" value="1"/>
</dbReference>
<feature type="domain" description="ATP-grasp" evidence="15">
    <location>
        <begin position="205"/>
        <end position="385"/>
    </location>
</feature>
<dbReference type="Gene3D" id="3.40.50.20">
    <property type="match status" value="1"/>
</dbReference>
<comment type="catalytic activity">
    <reaction evidence="12">
        <text>N-acetyl-L-aspartate + L-glutamate + ATP = N-acetyl-L-aspartyl-L-glutamate + ADP + phosphate + H(+)</text>
        <dbReference type="Rhea" id="RHEA:40035"/>
        <dbReference type="ChEBI" id="CHEBI:15378"/>
        <dbReference type="ChEBI" id="CHEBI:16953"/>
        <dbReference type="ChEBI" id="CHEBI:29985"/>
        <dbReference type="ChEBI" id="CHEBI:30616"/>
        <dbReference type="ChEBI" id="CHEBI:43474"/>
        <dbReference type="ChEBI" id="CHEBI:76931"/>
        <dbReference type="ChEBI" id="CHEBI:456216"/>
        <dbReference type="EC" id="6.3.2.41"/>
    </reaction>
</comment>
<evidence type="ECO:0000256" key="1">
    <source>
        <dbReference type="ARBA" id="ARBA00001936"/>
    </source>
</evidence>
<dbReference type="NCBIfam" id="TIGR00768">
    <property type="entry name" value="rimK_fam"/>
    <property type="match status" value="1"/>
</dbReference>
<gene>
    <name evidence="16" type="ORF">AKO1_012284</name>
</gene>
<evidence type="ECO:0000256" key="7">
    <source>
        <dbReference type="ARBA" id="ARBA00022741"/>
    </source>
</evidence>
<evidence type="ECO:0000256" key="5">
    <source>
        <dbReference type="ARBA" id="ARBA00022598"/>
    </source>
</evidence>
<proteinExistence type="inferred from homology"/>
<dbReference type="PROSITE" id="PS50975">
    <property type="entry name" value="ATP_GRASP"/>
    <property type="match status" value="1"/>
</dbReference>
<comment type="caution">
    <text evidence="16">The sequence shown here is derived from an EMBL/GenBank/DDBJ whole genome shotgun (WGS) entry which is preliminary data.</text>
</comment>
<dbReference type="Gene3D" id="3.30.1490.20">
    <property type="entry name" value="ATP-grasp fold, A domain"/>
    <property type="match status" value="1"/>
</dbReference>
<comment type="cofactor">
    <cofactor evidence="2">
        <name>Mg(2+)</name>
        <dbReference type="ChEBI" id="CHEBI:18420"/>
    </cofactor>
</comment>
<dbReference type="GO" id="GO:0005737">
    <property type="term" value="C:cytoplasm"/>
    <property type="evidence" value="ECO:0007669"/>
    <property type="project" value="TreeGrafter"/>
</dbReference>
<evidence type="ECO:0000256" key="4">
    <source>
        <dbReference type="ARBA" id="ARBA00012938"/>
    </source>
</evidence>
<dbReference type="Proteomes" id="UP001431209">
    <property type="component" value="Unassembled WGS sequence"/>
</dbReference>
<keyword evidence="8 13" id="KW-0067">ATP-binding</keyword>
<evidence type="ECO:0000256" key="13">
    <source>
        <dbReference type="PROSITE-ProRule" id="PRU00409"/>
    </source>
</evidence>